<dbReference type="Proteomes" id="UP000094580">
    <property type="component" value="Unassembled WGS sequence"/>
</dbReference>
<dbReference type="PANTHER" id="PTHR30619:SF1">
    <property type="entry name" value="RECOMBINATION PROTEIN 2"/>
    <property type="match status" value="1"/>
</dbReference>
<dbReference type="Pfam" id="PF00753">
    <property type="entry name" value="Lactamase_B"/>
    <property type="match status" value="1"/>
</dbReference>
<dbReference type="PANTHER" id="PTHR30619">
    <property type="entry name" value="DNA INTERNALIZATION/COMPETENCE PROTEIN COMEC/REC2"/>
    <property type="match status" value="1"/>
</dbReference>
<sequence length="779" mass="88293">MSIYLAYIIFVQILTIVFFNSFNLFFILILLILMIFLVGKKKWLLLLICIISLSITSSICYLQNNNMNSPKPKPSANVRGEITSTPIIDGNKVSFTYKLQNQEILLNSFANTKEQLKVFQKRKIGEICEVKGEVELPLESSNPYLFNYKKYLLNQGIHWIITTNPDELGDCKNGKRTIIQSINYSRHALTKYVEVNFNSNTEGYINALLFGERSKMNAITESQYQIVGIVHLLAISGSHISLLSLGIYFLLIRFGVTKESSLFITILCIMSYGFLAGASASVVRAVIIGVLVCFYKLAKMKVDITSLLFTSCIIMLFAKPNYIDDIGFQFSFVTSFVLILTSEQILNYKSWYARALFTSSITQLVSIPILLFNFHELSPYSIIINLLFIPYISFIIMPLCIFCFGLSFINLEISEMLTLLLSFFINMSDKLLSICMQLPFIKLIFIHPSKGILIIYIVLIFLILYFMETQKEKKLLMNCLIGFFILIFGHLLYPFLNPVGKIMFIDVGQGDCILIKLPFNKGNYVIDTGGKLTGKEETWMKRKKPFSTGNDLLIPILKGEGISKIDKLIFTHGDIDHIGGGKEVLQSFNVKQLIVGDKTKFTSAEKERMNIAIKKGVEIKKISEGMSWKISADYFEVISPIKDYEGEENQGSIVLKAAIGGKSWMFSGDLDENGENRLISKYPDLKSDVLKIGHHGSKTSTSEKFIKAVMPKIGIISVGEKNRYGHPTKEVIDRLKKYNVKILRTDEFGAITYEFKSGQGTIYTFKAYRKTNNRNQEGN</sequence>
<dbReference type="InterPro" id="IPR036866">
    <property type="entry name" value="RibonucZ/Hydroxyglut_hydro"/>
</dbReference>
<feature type="domain" description="Metallo-beta-lactamase" evidence="7">
    <location>
        <begin position="509"/>
        <end position="720"/>
    </location>
</feature>
<feature type="transmembrane region" description="Helical" evidence="6">
    <location>
        <begin position="355"/>
        <end position="374"/>
    </location>
</feature>
<accession>A0ABX2ZKI4</accession>
<dbReference type="SMART" id="SM00849">
    <property type="entry name" value="Lactamase_B"/>
    <property type="match status" value="1"/>
</dbReference>
<evidence type="ECO:0000256" key="4">
    <source>
        <dbReference type="ARBA" id="ARBA00022989"/>
    </source>
</evidence>
<dbReference type="Pfam" id="PF13567">
    <property type="entry name" value="DUF4131"/>
    <property type="match status" value="1"/>
</dbReference>
<evidence type="ECO:0000256" key="1">
    <source>
        <dbReference type="ARBA" id="ARBA00004651"/>
    </source>
</evidence>
<feature type="transmembrane region" description="Helical" evidence="6">
    <location>
        <begin position="475"/>
        <end position="496"/>
    </location>
</feature>
<dbReference type="InterPro" id="IPR001279">
    <property type="entry name" value="Metallo-B-lactamas"/>
</dbReference>
<evidence type="ECO:0000313" key="8">
    <source>
        <dbReference type="EMBL" id="ODG90218.1"/>
    </source>
</evidence>
<dbReference type="InterPro" id="IPR004477">
    <property type="entry name" value="ComEC_N"/>
</dbReference>
<keyword evidence="9" id="KW-1185">Reference proteome</keyword>
<evidence type="ECO:0000256" key="6">
    <source>
        <dbReference type="SAM" id="Phobius"/>
    </source>
</evidence>
<dbReference type="Gene3D" id="3.60.15.10">
    <property type="entry name" value="Ribonuclease Z/Hydroxyacylglutathione hydrolase-like"/>
    <property type="match status" value="1"/>
</dbReference>
<dbReference type="NCBIfam" id="TIGR00361">
    <property type="entry name" value="ComEC_Rec2"/>
    <property type="match status" value="1"/>
</dbReference>
<dbReference type="InterPro" id="IPR052159">
    <property type="entry name" value="Competence_DNA_uptake"/>
</dbReference>
<dbReference type="Pfam" id="PF03772">
    <property type="entry name" value="Competence"/>
    <property type="match status" value="1"/>
</dbReference>
<dbReference type="EMBL" id="MDKC01000035">
    <property type="protein sequence ID" value="ODG90218.1"/>
    <property type="molecule type" value="Genomic_DNA"/>
</dbReference>
<reference evidence="8 9" key="1">
    <citation type="submission" date="2016-07" db="EMBL/GenBank/DDBJ databases">
        <authorList>
            <person name="Townsley L."/>
            <person name="Shank E.A."/>
        </authorList>
    </citation>
    <scope>NUCLEOTIDE SEQUENCE [LARGE SCALE GENOMIC DNA]</scope>
    <source>
        <strain evidence="8 9">CH01</strain>
    </source>
</reference>
<feature type="transmembrane region" description="Helical" evidence="6">
    <location>
        <begin position="226"/>
        <end position="250"/>
    </location>
</feature>
<dbReference type="InterPro" id="IPR035681">
    <property type="entry name" value="ComA-like_MBL"/>
</dbReference>
<dbReference type="RefSeq" id="WP_069035102.1">
    <property type="nucleotide sequence ID" value="NZ_MDKC01000035.1"/>
</dbReference>
<feature type="transmembrane region" description="Helical" evidence="6">
    <location>
        <begin position="302"/>
        <end position="320"/>
    </location>
</feature>
<dbReference type="NCBIfam" id="TIGR00360">
    <property type="entry name" value="ComEC_N-term"/>
    <property type="match status" value="1"/>
</dbReference>
<keyword evidence="2" id="KW-1003">Cell membrane</keyword>
<proteinExistence type="predicted"/>
<feature type="transmembrane region" description="Helical" evidence="6">
    <location>
        <begin position="451"/>
        <end position="468"/>
    </location>
</feature>
<keyword evidence="4 6" id="KW-1133">Transmembrane helix</keyword>
<keyword evidence="5 6" id="KW-0472">Membrane</keyword>
<evidence type="ECO:0000256" key="3">
    <source>
        <dbReference type="ARBA" id="ARBA00022692"/>
    </source>
</evidence>
<dbReference type="InterPro" id="IPR004797">
    <property type="entry name" value="Competence_ComEC/Rec2"/>
</dbReference>
<protein>
    <submittedName>
        <fullName evidence="8">DNA internalization-related competence protein ComEC/Rec2</fullName>
    </submittedName>
</protein>
<evidence type="ECO:0000259" key="7">
    <source>
        <dbReference type="SMART" id="SM00849"/>
    </source>
</evidence>
<comment type="subcellular location">
    <subcellularLocation>
        <location evidence="1">Cell membrane</location>
        <topology evidence="1">Multi-pass membrane protein</topology>
    </subcellularLocation>
</comment>
<organism evidence="8 9">
    <name type="scientific">Gottfriedia luciferensis</name>
    <dbReference type="NCBI Taxonomy" id="178774"/>
    <lineage>
        <taxon>Bacteria</taxon>
        <taxon>Bacillati</taxon>
        <taxon>Bacillota</taxon>
        <taxon>Bacilli</taxon>
        <taxon>Bacillales</taxon>
        <taxon>Bacillaceae</taxon>
        <taxon>Gottfriedia</taxon>
    </lineage>
</organism>
<feature type="transmembrane region" description="Helical" evidence="6">
    <location>
        <begin position="380"/>
        <end position="407"/>
    </location>
</feature>
<comment type="caution">
    <text evidence="8">The sequence shown here is derived from an EMBL/GenBank/DDBJ whole genome shotgun (WGS) entry which is preliminary data.</text>
</comment>
<gene>
    <name evidence="8" type="ORF">BED47_12870</name>
</gene>
<dbReference type="CDD" id="cd07731">
    <property type="entry name" value="ComA-like_MBL-fold"/>
    <property type="match status" value="1"/>
</dbReference>
<feature type="transmembrane region" description="Helical" evidence="6">
    <location>
        <begin position="43"/>
        <end position="62"/>
    </location>
</feature>
<evidence type="ECO:0000256" key="2">
    <source>
        <dbReference type="ARBA" id="ARBA00022475"/>
    </source>
</evidence>
<dbReference type="InterPro" id="IPR025405">
    <property type="entry name" value="DUF4131"/>
</dbReference>
<keyword evidence="3 6" id="KW-0812">Transmembrane</keyword>
<dbReference type="SUPFAM" id="SSF56281">
    <property type="entry name" value="Metallo-hydrolase/oxidoreductase"/>
    <property type="match status" value="1"/>
</dbReference>
<name>A0ABX2ZKI4_9BACI</name>
<feature type="transmembrane region" description="Helical" evidence="6">
    <location>
        <begin position="7"/>
        <end position="37"/>
    </location>
</feature>
<evidence type="ECO:0000256" key="5">
    <source>
        <dbReference type="ARBA" id="ARBA00023136"/>
    </source>
</evidence>
<feature type="transmembrane region" description="Helical" evidence="6">
    <location>
        <begin position="262"/>
        <end position="295"/>
    </location>
</feature>
<evidence type="ECO:0000313" key="9">
    <source>
        <dbReference type="Proteomes" id="UP000094580"/>
    </source>
</evidence>